<feature type="chain" id="PRO_5039564773" evidence="1">
    <location>
        <begin position="23"/>
        <end position="208"/>
    </location>
</feature>
<evidence type="ECO:0000256" key="1">
    <source>
        <dbReference type="SAM" id="SignalP"/>
    </source>
</evidence>
<proteinExistence type="predicted"/>
<reference evidence="2 3" key="1">
    <citation type="submission" date="2018-03" db="EMBL/GenBank/DDBJ databases">
        <title>Genomic Encyclopedia of Archaeal and Bacterial Type Strains, Phase II (KMG-II): from individual species to whole genera.</title>
        <authorList>
            <person name="Goeker M."/>
        </authorList>
    </citation>
    <scope>NUCLEOTIDE SEQUENCE [LARGE SCALE GENOMIC DNA]</scope>
    <source>
        <strain evidence="2 3">DSM 45312</strain>
    </source>
</reference>
<gene>
    <name evidence="2" type="ORF">CLV63_13235</name>
</gene>
<dbReference type="OrthoDB" id="3436183at2"/>
<dbReference type="AlphaFoldDB" id="A0A2P8CR01"/>
<evidence type="ECO:0000313" key="2">
    <source>
        <dbReference type="EMBL" id="PSK87380.1"/>
    </source>
</evidence>
<keyword evidence="3" id="KW-1185">Reference proteome</keyword>
<dbReference type="Proteomes" id="UP000240542">
    <property type="component" value="Unassembled WGS sequence"/>
</dbReference>
<dbReference type="PROSITE" id="PS51257">
    <property type="entry name" value="PROKAR_LIPOPROTEIN"/>
    <property type="match status" value="1"/>
</dbReference>
<organism evidence="2 3">
    <name type="scientific">Murinocardiopsis flavida</name>
    <dbReference type="NCBI Taxonomy" id="645275"/>
    <lineage>
        <taxon>Bacteria</taxon>
        <taxon>Bacillati</taxon>
        <taxon>Actinomycetota</taxon>
        <taxon>Actinomycetes</taxon>
        <taxon>Streptosporangiales</taxon>
        <taxon>Nocardiopsidaceae</taxon>
        <taxon>Murinocardiopsis</taxon>
    </lineage>
</organism>
<name>A0A2P8CR01_9ACTN</name>
<protein>
    <submittedName>
        <fullName evidence="2">Uncharacterized protein</fullName>
    </submittedName>
</protein>
<feature type="signal peptide" evidence="1">
    <location>
        <begin position="1"/>
        <end position="22"/>
    </location>
</feature>
<dbReference type="RefSeq" id="WP_106586600.1">
    <property type="nucleotide sequence ID" value="NZ_PYGA01000032.1"/>
</dbReference>
<comment type="caution">
    <text evidence="2">The sequence shown here is derived from an EMBL/GenBank/DDBJ whole genome shotgun (WGS) entry which is preliminary data.</text>
</comment>
<evidence type="ECO:0000313" key="3">
    <source>
        <dbReference type="Proteomes" id="UP000240542"/>
    </source>
</evidence>
<keyword evidence="1" id="KW-0732">Signal</keyword>
<sequence length="208" mass="22256">MRRFAGGALVLLCAALTACSIAPTEPVPGYAQPAASAEGGVRIPDGGSMHNYNGINMVLPRGWRAEAADNCVAPRGSARPAGEGCAPNALRIRPDPVLDGLIDRDGSDLDDPDAYRRPYAACRADSGGTRPKVTSSEVTGRGEFTLVSGEQVDWAEWTVACRGGDGFRTLVWFIPESDLEFDVPRLELSTPVDDYDLVVRSVDLSRYN</sequence>
<dbReference type="EMBL" id="PYGA01000032">
    <property type="protein sequence ID" value="PSK87380.1"/>
    <property type="molecule type" value="Genomic_DNA"/>
</dbReference>
<accession>A0A2P8CR01</accession>